<reference evidence="3" key="1">
    <citation type="submission" date="2016-11" db="EMBL/GenBank/DDBJ databases">
        <authorList>
            <person name="Jaros S."/>
            <person name="Januszkiewicz K."/>
            <person name="Wedrychowicz H."/>
        </authorList>
    </citation>
    <scope>NUCLEOTIDE SEQUENCE [LARGE SCALE GENOMIC DNA]</scope>
    <source>
        <strain evidence="3">DSM 4029</strain>
    </source>
</reference>
<gene>
    <name evidence="2" type="ORF">SAMN05444424_2478</name>
</gene>
<evidence type="ECO:0000313" key="2">
    <source>
        <dbReference type="EMBL" id="SHG46669.1"/>
    </source>
</evidence>
<evidence type="ECO:0000313" key="3">
    <source>
        <dbReference type="Proteomes" id="UP000184089"/>
    </source>
</evidence>
<comment type="caution">
    <text evidence="2">The sequence shown here is derived from an EMBL/GenBank/DDBJ whole genome shotgun (WGS) entry which is preliminary data.</text>
</comment>
<organism evidence="2 3">
    <name type="scientific">Bittarella massiliensis</name>
    <name type="common">ex Durand et al. 2017</name>
    <dbReference type="NCBI Taxonomy" id="1720313"/>
    <lineage>
        <taxon>Bacteria</taxon>
        <taxon>Bacillati</taxon>
        <taxon>Bacillota</taxon>
        <taxon>Clostridia</taxon>
        <taxon>Eubacteriales</taxon>
        <taxon>Oscillospiraceae</taxon>
        <taxon>Bittarella (ex Durand et al. 2017)</taxon>
    </lineage>
</organism>
<evidence type="ECO:0000256" key="1">
    <source>
        <dbReference type="SAM" id="MobiDB-lite"/>
    </source>
</evidence>
<dbReference type="RefSeq" id="WP_044993324.1">
    <property type="nucleotide sequence ID" value="NZ_FQVY01000004.1"/>
</dbReference>
<dbReference type="AlphaFoldDB" id="A0AAQ1RWS7"/>
<protein>
    <recommendedName>
        <fullName evidence="4">Bacterial repeat domain-containing protein</fullName>
    </recommendedName>
</protein>
<accession>A0AAQ1RWS7</accession>
<dbReference type="EMBL" id="FQVY01000004">
    <property type="protein sequence ID" value="SHG46669.1"/>
    <property type="molecule type" value="Genomic_DNA"/>
</dbReference>
<feature type="compositionally biased region" description="Acidic residues" evidence="1">
    <location>
        <begin position="813"/>
        <end position="826"/>
    </location>
</feature>
<dbReference type="Proteomes" id="UP000184089">
    <property type="component" value="Unassembled WGS sequence"/>
</dbReference>
<feature type="region of interest" description="Disordered" evidence="1">
    <location>
        <begin position="812"/>
        <end position="889"/>
    </location>
</feature>
<evidence type="ECO:0008006" key="4">
    <source>
        <dbReference type="Google" id="ProtNLM"/>
    </source>
</evidence>
<proteinExistence type="predicted"/>
<feature type="compositionally biased region" description="Pro residues" evidence="1">
    <location>
        <begin position="836"/>
        <end position="850"/>
    </location>
</feature>
<name>A0AAQ1RWS7_9FIRM</name>
<sequence>MKHARLTLRHWAGVAGIALTLLLLAGVLWLSPLAAGDEVPLTPEMGTLKAGTTYVVPAGERVSIGSNADAGDCLYPGTITIEKGATLIVRGELVWEEDASLEVEGSVRCEGDGRVLQKLGRLNIRESASIDRLEVSGISAMEADRGAPSSGNTYVSISGGHVGQLNLCAGRLIISGGTVGSLKAQTEVPSCSVGFLLQCQGGEIGTLDIQLPQDPPDELYLAAHVGTLIMRPGDYQLKLTNAARVDQLQLSGGDAGSPRLMGEVGSACSIGALTAAGGGIDGADAITCNQIYLSGDARATGLLTEAEGGVYLAAQGGKQPSFTPSTGAANPLYRRVELTGNAAQAVSLSAPSGKSISGRGDFDGFYCKEGDQVTVTSTGSDPLDITRNNMYLAFSNGSATYTASAGFDQLQVKYAPPLSIGMTHTAGTGRAQYTYDPVTHILILENNCRLSGTVQEDVHIKVTSGAGYIELNKVDRGAHCVTLEPLIRQEGETVGIFIGLDGASHLTALSSSAGPLSLVKEAHAVEDGLLTVDGDLAAAGAISASNIQNLICKKITAPSASLNNCIALCDGMESTNGSINLINGSDLTANGPIVLRSQNENRALSITSSRVNVCAAGETPTQSDRKIVITGNSQVTARALPVKGENIPLPAIATGGDLLLFDGTPLSSGQDRFFYALSSGGAPAVQAGGEIAFSLKTADTPLPTIARPQDGEIIPLEGGGQTFGVGDRPTTDVLVAPAGHFYTLAVDGGSGSDNQLISQPAYLTADPAPEGMAFDRWELVSGEGTFADATAANTAFTASAEATVRALYREAPVEPDPDEPVTPDPDDPVKPDPDEPTPPVPDDPVDPAPPDGGGQTPPTPDPEEGDPSGGNAAPPTQGPEDGASQTGDASALPTWLAILTASLLVAVLCKRHFAGWKHLQR</sequence>